<dbReference type="GO" id="GO:0004674">
    <property type="term" value="F:protein serine/threonine kinase activity"/>
    <property type="evidence" value="ECO:0007669"/>
    <property type="project" value="UniProtKB-KW"/>
</dbReference>
<dbReference type="Gene3D" id="1.25.40.10">
    <property type="entry name" value="Tetratricopeptide repeat domain"/>
    <property type="match status" value="2"/>
</dbReference>
<evidence type="ECO:0000256" key="3">
    <source>
        <dbReference type="ARBA" id="ARBA00022777"/>
    </source>
</evidence>
<dbReference type="EMBL" id="CP012154">
    <property type="protein sequence ID" value="AKS42880.1"/>
    <property type="molecule type" value="Genomic_DNA"/>
</dbReference>
<feature type="region of interest" description="Disordered" evidence="5">
    <location>
        <begin position="421"/>
        <end position="440"/>
    </location>
</feature>
<dbReference type="Proteomes" id="UP000066624">
    <property type="component" value="Chromosome"/>
</dbReference>
<dbReference type="PATRIC" id="fig|1579979.3.peg.2577"/>
<keyword evidence="4" id="KW-0067">ATP-binding</keyword>
<dbReference type="InterPro" id="IPR019734">
    <property type="entry name" value="TPR_rpt"/>
</dbReference>
<dbReference type="STRING" id="1579979.WM2015_2522"/>
<evidence type="ECO:0000256" key="5">
    <source>
        <dbReference type="SAM" id="MobiDB-lite"/>
    </source>
</evidence>
<evidence type="ECO:0000313" key="7">
    <source>
        <dbReference type="EMBL" id="AKS42880.1"/>
    </source>
</evidence>
<proteinExistence type="predicted"/>
<dbReference type="PANTHER" id="PTHR43289:SF34">
    <property type="entry name" value="SERINE_THREONINE-PROTEIN KINASE YBDM-RELATED"/>
    <property type="match status" value="1"/>
</dbReference>
<dbReference type="Pfam" id="PF13424">
    <property type="entry name" value="TPR_12"/>
    <property type="match status" value="1"/>
</dbReference>
<reference evidence="7 8" key="1">
    <citation type="submission" date="2015-07" db="EMBL/GenBank/DDBJ databases">
        <authorList>
            <person name="Noorani M."/>
        </authorList>
    </citation>
    <scope>NUCLEOTIDE SEQUENCE [LARGE SCALE GENOMIC DNA]</scope>
    <source>
        <strain evidence="7 8">KCTC 42284</strain>
    </source>
</reference>
<dbReference type="PROSITE" id="PS00108">
    <property type="entry name" value="PROTEIN_KINASE_ST"/>
    <property type="match status" value="1"/>
</dbReference>
<feature type="domain" description="Protein kinase" evidence="6">
    <location>
        <begin position="265"/>
        <end position="548"/>
    </location>
</feature>
<keyword evidence="3 7" id="KW-0418">Kinase</keyword>
<evidence type="ECO:0000256" key="1">
    <source>
        <dbReference type="ARBA" id="ARBA00022679"/>
    </source>
</evidence>
<evidence type="ECO:0000256" key="2">
    <source>
        <dbReference type="ARBA" id="ARBA00022741"/>
    </source>
</evidence>
<evidence type="ECO:0000313" key="8">
    <source>
        <dbReference type="Proteomes" id="UP000066624"/>
    </source>
</evidence>
<evidence type="ECO:0000259" key="6">
    <source>
        <dbReference type="PROSITE" id="PS50011"/>
    </source>
</evidence>
<dbReference type="SMART" id="SM00028">
    <property type="entry name" value="TPR"/>
    <property type="match status" value="3"/>
</dbReference>
<name>A0A0K0XYY1_9GAMM</name>
<dbReference type="SUPFAM" id="SSF48452">
    <property type="entry name" value="TPR-like"/>
    <property type="match status" value="1"/>
</dbReference>
<dbReference type="InterPro" id="IPR000719">
    <property type="entry name" value="Prot_kinase_dom"/>
</dbReference>
<dbReference type="InterPro" id="IPR011990">
    <property type="entry name" value="TPR-like_helical_dom_sf"/>
</dbReference>
<protein>
    <submittedName>
        <fullName evidence="7">Serine/threonine protein kinase</fullName>
    </submittedName>
</protein>
<dbReference type="SMART" id="SM00220">
    <property type="entry name" value="S_TKc"/>
    <property type="match status" value="1"/>
</dbReference>
<sequence>MQGIIEGQNVLGLAFHGEILLIQIQWRHPASPPIGELAPGVVDHDVPHHQRGAGKEMLAILELGVARAGEQFEIGLVDQHAGIERRAASVLRQFRTGQAEQFLIDRFDHFALDLLIAARCRQLLRQCFRYLGHRPAPCYRPSPTNPQPGRSLRQASPRRYYTQRSSRHWLEGRVREADRWARVREVFEAALERPESERLDFANARATTLDFTDTMRRELLGMLSADASATLDSLEQAAPELLVQLGESLGRANFKPEPGHRLGRWTLLRELGRGGMGRVFLAERVEQDFHQLGALKLIESSIALPELQARFREERRILARLEHPGIARLLDGEETPDGQPFLVMEYVDGLPIDRYCNEQRLNLKQRLELMIEVCEIVAAAHRRLVVHRDLKPSNILVDRDGKVRLLDFGIARLIEDDGQAATRSRQFTPEYAAPEQVRGEPATTSVDVHALGLLMYQLLTGTRPWAKTASTPFAYEQAVLNEPPTLPSRALDSELSAPTCQALGQPLDRLRQSLRGDLDAIMMKALRKEPEQRYGSAEALAEDLRHYLARRPVAARRGTRRYQLSRFVGRHRLSVALGLSLLLVLIGGVTVLALQAGQIRAERDQAIAERERADAIVAFQQDIFRQANPSVHGGQEPTASQLLDIGEEMLSDRESLPAATRAALSEDLATSRFALAQYDEAAALAGRALEMYREAGDIAGSWRARILIAKTLFNRQRRDEAAAMIAGLVDGDPHPEAGLMARAEAHYLQGLIVGNEGRTDEALAHLFEAAELHRRHGERVLWNRFRDLSPAITYLGDAGRHEEAGALIEQLQAEVAEAEPDPLMELNLASVITLHLEQSGRHEELRPYLERRLELTEAIYGADSNKASYPLLQLGRLDAEDGEPERALHWLERALAIRTRTMGPEARGTLRVHRSMALVELQMGRAEAARRRIERVIAGRVATHGPDHHAVASARTIHAIATESLGHHLEAAAEARAIQDDLPIGWSELSEGEKERLQGIQSRAWETPEACDRLVADIDQQILSALYRIDCLLRHGQDETARALARSLDADRLARTDPDPALKALCQQALALSDSAVTD</sequence>
<dbReference type="KEGG" id="wma:WM2015_2522"/>
<dbReference type="CDD" id="cd14014">
    <property type="entry name" value="STKc_PknB_like"/>
    <property type="match status" value="1"/>
</dbReference>
<dbReference type="PANTHER" id="PTHR43289">
    <property type="entry name" value="MITOGEN-ACTIVATED PROTEIN KINASE KINASE KINASE 20-RELATED"/>
    <property type="match status" value="1"/>
</dbReference>
<evidence type="ECO:0000256" key="4">
    <source>
        <dbReference type="ARBA" id="ARBA00022840"/>
    </source>
</evidence>
<dbReference type="AlphaFoldDB" id="A0A0K0XYY1"/>
<dbReference type="SUPFAM" id="SSF56112">
    <property type="entry name" value="Protein kinase-like (PK-like)"/>
    <property type="match status" value="1"/>
</dbReference>
<dbReference type="InterPro" id="IPR011009">
    <property type="entry name" value="Kinase-like_dom_sf"/>
</dbReference>
<keyword evidence="8" id="KW-1185">Reference proteome</keyword>
<dbReference type="Pfam" id="PF00069">
    <property type="entry name" value="Pkinase"/>
    <property type="match status" value="1"/>
</dbReference>
<dbReference type="PROSITE" id="PS50011">
    <property type="entry name" value="PROTEIN_KINASE_DOM"/>
    <property type="match status" value="1"/>
</dbReference>
<organism evidence="7 8">
    <name type="scientific">Wenzhouxiangella marina</name>
    <dbReference type="NCBI Taxonomy" id="1579979"/>
    <lineage>
        <taxon>Bacteria</taxon>
        <taxon>Pseudomonadati</taxon>
        <taxon>Pseudomonadota</taxon>
        <taxon>Gammaproteobacteria</taxon>
        <taxon>Chromatiales</taxon>
        <taxon>Wenzhouxiangellaceae</taxon>
        <taxon>Wenzhouxiangella</taxon>
    </lineage>
</organism>
<dbReference type="Gene3D" id="1.10.510.10">
    <property type="entry name" value="Transferase(Phosphotransferase) domain 1"/>
    <property type="match status" value="1"/>
</dbReference>
<dbReference type="GO" id="GO:0005524">
    <property type="term" value="F:ATP binding"/>
    <property type="evidence" value="ECO:0007669"/>
    <property type="project" value="UniProtKB-KW"/>
</dbReference>
<gene>
    <name evidence="7" type="ORF">WM2015_2522</name>
</gene>
<keyword evidence="1" id="KW-0808">Transferase</keyword>
<dbReference type="InterPro" id="IPR008271">
    <property type="entry name" value="Ser/Thr_kinase_AS"/>
</dbReference>
<keyword evidence="7" id="KW-0723">Serine/threonine-protein kinase</keyword>
<feature type="region of interest" description="Disordered" evidence="5">
    <location>
        <begin position="138"/>
        <end position="157"/>
    </location>
</feature>
<keyword evidence="2" id="KW-0547">Nucleotide-binding</keyword>
<dbReference type="Gene3D" id="3.30.200.20">
    <property type="entry name" value="Phosphorylase Kinase, domain 1"/>
    <property type="match status" value="1"/>
</dbReference>
<accession>A0A0K0XYY1</accession>